<comment type="subcellular location">
    <subcellularLocation>
        <location evidence="8">Cell membrane</location>
        <topology evidence="8">Peripheral membrane protein</topology>
    </subcellularLocation>
</comment>
<dbReference type="InterPro" id="IPR010208">
    <property type="entry name" value="Ion_transpt_RnfC/RsxC"/>
</dbReference>
<dbReference type="Pfam" id="PF01512">
    <property type="entry name" value="Complex1_51K"/>
    <property type="match status" value="1"/>
</dbReference>
<keyword evidence="8" id="KW-1003">Cell membrane</keyword>
<feature type="binding site" evidence="8">
    <location>
        <position position="407"/>
    </location>
    <ligand>
        <name>[4Fe-4S] cluster</name>
        <dbReference type="ChEBI" id="CHEBI:49883"/>
        <label>2</label>
    </ligand>
</feature>
<dbReference type="GO" id="GO:0051539">
    <property type="term" value="F:4 iron, 4 sulfur cluster binding"/>
    <property type="evidence" value="ECO:0007669"/>
    <property type="project" value="UniProtKB-KW"/>
</dbReference>
<comment type="subunit">
    <text evidence="8">The complex is composed of six subunits: RnfA, RnfB, RnfC, RnfD, RnfE and RnfG.</text>
</comment>
<dbReference type="Pfam" id="PF13375">
    <property type="entry name" value="RnfC_N"/>
    <property type="match status" value="1"/>
</dbReference>
<sequence length="438" mass="47937">MIERALKGGVHPDECKLTAPSPIENFPCPERLYVPLQQHLGRKARPMVKKGDVVAKGQKIGEADGFISANIHSPVAGKVKSIDKVMLPNGVFDDAVVIDVDQESNSVAEPTWPLKPVDDLTPDDIRTIAREAGIVGLGGATFPTAVKLSPPENVKIDTLIINGAECEPYLTADHRLMLEHTDEVIRGAELVRRAVGAEKVFVGIEKNKPDAIKKFDSILKRKDGWEVVALKSVYPQGAEKNLIKIITGREVPVGGLPFNVNVAIQNVGTVYSLYRAASEGIPLIERVVTVSGDGVKKPGNFRIPFGVMAREVLEHCEARFGEIEKVIFGGPMMGMSIKGYDVPVIKSTSGILCFVKAVRREPYGCLNCGRCVEVCTLHIAPTRVVKLVRAAKWDEVKKAGIMNCMECGCCAYVCPSKIPLVQWIRYGKFMLRKMEAQR</sequence>
<keyword evidence="8" id="KW-0472">Membrane</keyword>
<dbReference type="Gene3D" id="3.30.70.20">
    <property type="match status" value="1"/>
</dbReference>
<comment type="similarity">
    <text evidence="8">Belongs to the 4Fe4S bacterial-type ferredoxin family. RnfC subfamily.</text>
</comment>
<dbReference type="SUPFAM" id="SSF142019">
    <property type="entry name" value="Nqo1 FMN-binding domain-like"/>
    <property type="match status" value="1"/>
</dbReference>
<feature type="domain" description="NADH-ubiquinone oxidoreductase 51kDa subunit FMN-binding" evidence="9">
    <location>
        <begin position="130"/>
        <end position="274"/>
    </location>
</feature>
<reference evidence="11" key="1">
    <citation type="journal article" date="2020" name="mSystems">
        <title>Genome- and Community-Level Interaction Insights into Carbon Utilization and Element Cycling Functions of Hydrothermarchaeota in Hydrothermal Sediment.</title>
        <authorList>
            <person name="Zhou Z."/>
            <person name="Liu Y."/>
            <person name="Xu W."/>
            <person name="Pan J."/>
            <person name="Luo Z.H."/>
            <person name="Li M."/>
        </authorList>
    </citation>
    <scope>NUCLEOTIDE SEQUENCE [LARGE SCALE GENOMIC DNA]</scope>
    <source>
        <strain evidence="11">HyVt-19</strain>
    </source>
</reference>
<dbReference type="PROSITE" id="PS00198">
    <property type="entry name" value="4FE4S_FER_1"/>
    <property type="match status" value="1"/>
</dbReference>
<evidence type="ECO:0000256" key="7">
    <source>
        <dbReference type="ARBA" id="ARBA00023014"/>
    </source>
</evidence>
<dbReference type="NCBIfam" id="NF003454">
    <property type="entry name" value="PRK05035.1"/>
    <property type="match status" value="1"/>
</dbReference>
<evidence type="ECO:0000313" key="11">
    <source>
        <dbReference type="EMBL" id="HDL89971.1"/>
    </source>
</evidence>
<dbReference type="Gene3D" id="3.40.50.11540">
    <property type="entry name" value="NADH-ubiquinone oxidoreductase 51kDa subunit"/>
    <property type="match status" value="1"/>
</dbReference>
<dbReference type="Proteomes" id="UP000886355">
    <property type="component" value="Unassembled WGS sequence"/>
</dbReference>
<dbReference type="AlphaFoldDB" id="A0A7C1AWI2"/>
<dbReference type="EC" id="7.-.-.-" evidence="8"/>
<dbReference type="NCBIfam" id="TIGR01945">
    <property type="entry name" value="rnfC"/>
    <property type="match status" value="1"/>
</dbReference>
<dbReference type="PANTHER" id="PTHR43034">
    <property type="entry name" value="ION-TRANSLOCATING OXIDOREDUCTASE COMPLEX SUBUNIT C"/>
    <property type="match status" value="1"/>
</dbReference>
<feature type="binding site" evidence="8">
    <location>
        <position position="414"/>
    </location>
    <ligand>
        <name>[4Fe-4S] cluster</name>
        <dbReference type="ChEBI" id="CHEBI:49883"/>
        <label>1</label>
    </ligand>
</feature>
<evidence type="ECO:0000259" key="10">
    <source>
        <dbReference type="Pfam" id="PF13375"/>
    </source>
</evidence>
<dbReference type="HAMAP" id="MF_00461">
    <property type="entry name" value="RsxC_RnfC"/>
    <property type="match status" value="1"/>
</dbReference>
<keyword evidence="8" id="KW-1278">Translocase</keyword>
<dbReference type="Gene3D" id="3.10.20.600">
    <property type="match status" value="1"/>
</dbReference>
<dbReference type="InterPro" id="IPR026902">
    <property type="entry name" value="RnfC_N"/>
</dbReference>
<gene>
    <name evidence="11" type="primary">rsxC</name>
    <name evidence="8" type="synonym">rnfC</name>
    <name evidence="11" type="ORF">ENG14_03610</name>
</gene>
<comment type="cofactor">
    <cofactor evidence="8">
        <name>[4Fe-4S] cluster</name>
        <dbReference type="ChEBI" id="CHEBI:49883"/>
    </cofactor>
    <text evidence="8">Binds 2 [4Fe-4S] clusters per subunit.</text>
</comment>
<feature type="binding site" evidence="8">
    <location>
        <position position="404"/>
    </location>
    <ligand>
        <name>[4Fe-4S] cluster</name>
        <dbReference type="ChEBI" id="CHEBI:49883"/>
        <label>2</label>
    </ligand>
</feature>
<name>A0A7C1AWI2_9BACT</name>
<dbReference type="GO" id="GO:0022900">
    <property type="term" value="P:electron transport chain"/>
    <property type="evidence" value="ECO:0007669"/>
    <property type="project" value="UniProtKB-UniRule"/>
</dbReference>
<evidence type="ECO:0000256" key="2">
    <source>
        <dbReference type="ARBA" id="ARBA00022485"/>
    </source>
</evidence>
<keyword evidence="7 8" id="KW-0411">Iron-sulfur</keyword>
<dbReference type="InterPro" id="IPR011538">
    <property type="entry name" value="Nuo51_FMN-bd"/>
</dbReference>
<evidence type="ECO:0000256" key="5">
    <source>
        <dbReference type="ARBA" id="ARBA00022982"/>
    </source>
</evidence>
<comment type="function">
    <text evidence="8">Part of a membrane-bound complex that couples electron transfer with translocation of ions across the membrane.</text>
</comment>
<proteinExistence type="inferred from homology"/>
<dbReference type="EMBL" id="DQZW01000170">
    <property type="protein sequence ID" value="HDL89971.1"/>
    <property type="molecule type" value="Genomic_DNA"/>
</dbReference>
<feature type="binding site" evidence="8">
    <location>
        <position position="371"/>
    </location>
    <ligand>
        <name>[4Fe-4S] cluster</name>
        <dbReference type="ChEBI" id="CHEBI:49883"/>
        <label>1</label>
    </ligand>
</feature>
<feature type="binding site" evidence="8">
    <location>
        <position position="410"/>
    </location>
    <ligand>
        <name>[4Fe-4S] cluster</name>
        <dbReference type="ChEBI" id="CHEBI:49883"/>
        <label>2</label>
    </ligand>
</feature>
<keyword evidence="6 8" id="KW-0408">Iron</keyword>
<feature type="binding site" evidence="8">
    <location>
        <position position="375"/>
    </location>
    <ligand>
        <name>[4Fe-4S] cluster</name>
        <dbReference type="ChEBI" id="CHEBI:49883"/>
        <label>2</label>
    </ligand>
</feature>
<feature type="domain" description="RnfC Barrel sandwich hybrid" evidence="10">
    <location>
        <begin position="6"/>
        <end position="103"/>
    </location>
</feature>
<comment type="caution">
    <text evidence="11">The sequence shown here is derived from an EMBL/GenBank/DDBJ whole genome shotgun (WGS) entry which is preliminary data.</text>
</comment>
<organism evidence="11">
    <name type="scientific">Thermodesulforhabdus norvegica</name>
    <dbReference type="NCBI Taxonomy" id="39841"/>
    <lineage>
        <taxon>Bacteria</taxon>
        <taxon>Pseudomonadati</taxon>
        <taxon>Thermodesulfobacteriota</taxon>
        <taxon>Syntrophobacteria</taxon>
        <taxon>Syntrophobacterales</taxon>
        <taxon>Thermodesulforhabdaceae</taxon>
        <taxon>Thermodesulforhabdus</taxon>
    </lineage>
</organism>
<protein>
    <recommendedName>
        <fullName evidence="8">Ion-translocating oxidoreductase complex subunit C</fullName>
        <ecNumber evidence="8">7.-.-.-</ecNumber>
    </recommendedName>
    <alternativeName>
        <fullName evidence="8">Rnf electron transport complex subunit C</fullName>
    </alternativeName>
</protein>
<evidence type="ECO:0000256" key="8">
    <source>
        <dbReference type="HAMAP-Rule" id="MF_00461"/>
    </source>
</evidence>
<dbReference type="Pfam" id="PF13534">
    <property type="entry name" value="Fer4_17"/>
    <property type="match status" value="1"/>
</dbReference>
<keyword evidence="5 8" id="KW-0249">Electron transport</keyword>
<evidence type="ECO:0000256" key="1">
    <source>
        <dbReference type="ARBA" id="ARBA00022448"/>
    </source>
</evidence>
<accession>A0A7C1AWI2</accession>
<dbReference type="InterPro" id="IPR037225">
    <property type="entry name" value="Nuo51_FMN-bd_sf"/>
</dbReference>
<evidence type="ECO:0000256" key="4">
    <source>
        <dbReference type="ARBA" id="ARBA00022737"/>
    </source>
</evidence>
<keyword evidence="4 8" id="KW-0677">Repeat</keyword>
<keyword evidence="2 8" id="KW-0004">4Fe-4S</keyword>
<feature type="binding site" evidence="8">
    <location>
        <position position="368"/>
    </location>
    <ligand>
        <name>[4Fe-4S] cluster</name>
        <dbReference type="ChEBI" id="CHEBI:49883"/>
        <label>1</label>
    </ligand>
</feature>
<keyword evidence="3 8" id="KW-0479">Metal-binding</keyword>
<dbReference type="GO" id="GO:0046872">
    <property type="term" value="F:metal ion binding"/>
    <property type="evidence" value="ECO:0007669"/>
    <property type="project" value="UniProtKB-KW"/>
</dbReference>
<dbReference type="InterPro" id="IPR017900">
    <property type="entry name" value="4Fe4S_Fe_S_CS"/>
</dbReference>
<dbReference type="GO" id="GO:0009055">
    <property type="term" value="F:electron transfer activity"/>
    <property type="evidence" value="ECO:0007669"/>
    <property type="project" value="InterPro"/>
</dbReference>
<evidence type="ECO:0000256" key="3">
    <source>
        <dbReference type="ARBA" id="ARBA00022723"/>
    </source>
</evidence>
<dbReference type="SUPFAM" id="SSF46548">
    <property type="entry name" value="alpha-helical ferredoxin"/>
    <property type="match status" value="1"/>
</dbReference>
<dbReference type="GO" id="GO:0005886">
    <property type="term" value="C:plasma membrane"/>
    <property type="evidence" value="ECO:0007669"/>
    <property type="project" value="UniProtKB-SubCell"/>
</dbReference>
<evidence type="ECO:0000256" key="6">
    <source>
        <dbReference type="ARBA" id="ARBA00023004"/>
    </source>
</evidence>
<feature type="binding site" evidence="8">
    <location>
        <position position="365"/>
    </location>
    <ligand>
        <name>[4Fe-4S] cluster</name>
        <dbReference type="ChEBI" id="CHEBI:49883"/>
        <label>1</label>
    </ligand>
</feature>
<keyword evidence="1 8" id="KW-0813">Transport</keyword>
<dbReference type="PANTHER" id="PTHR43034:SF2">
    <property type="entry name" value="ION-TRANSLOCATING OXIDOREDUCTASE COMPLEX SUBUNIT C"/>
    <property type="match status" value="1"/>
</dbReference>
<evidence type="ECO:0000259" key="9">
    <source>
        <dbReference type="Pfam" id="PF01512"/>
    </source>
</evidence>